<comment type="caution">
    <text evidence="3">The sequence shown here is derived from an EMBL/GenBank/DDBJ whole genome shotgun (WGS) entry which is preliminary data.</text>
</comment>
<protein>
    <submittedName>
        <fullName evidence="3">Uncharacterized protein</fullName>
    </submittedName>
</protein>
<gene>
    <name evidence="3" type="ORF">E2C01_074596</name>
</gene>
<name>A0A5B7ICN1_PORTR</name>
<evidence type="ECO:0000256" key="2">
    <source>
        <dbReference type="SAM" id="Phobius"/>
    </source>
</evidence>
<organism evidence="3 4">
    <name type="scientific">Portunus trituberculatus</name>
    <name type="common">Swimming crab</name>
    <name type="synonym">Neptunus trituberculatus</name>
    <dbReference type="NCBI Taxonomy" id="210409"/>
    <lineage>
        <taxon>Eukaryota</taxon>
        <taxon>Metazoa</taxon>
        <taxon>Ecdysozoa</taxon>
        <taxon>Arthropoda</taxon>
        <taxon>Crustacea</taxon>
        <taxon>Multicrustacea</taxon>
        <taxon>Malacostraca</taxon>
        <taxon>Eumalacostraca</taxon>
        <taxon>Eucarida</taxon>
        <taxon>Decapoda</taxon>
        <taxon>Pleocyemata</taxon>
        <taxon>Brachyura</taxon>
        <taxon>Eubrachyura</taxon>
        <taxon>Portunoidea</taxon>
        <taxon>Portunidae</taxon>
        <taxon>Portuninae</taxon>
        <taxon>Portunus</taxon>
    </lineage>
</organism>
<accession>A0A5B7ICN1</accession>
<feature type="transmembrane region" description="Helical" evidence="2">
    <location>
        <begin position="103"/>
        <end position="126"/>
    </location>
</feature>
<evidence type="ECO:0000313" key="4">
    <source>
        <dbReference type="Proteomes" id="UP000324222"/>
    </source>
</evidence>
<evidence type="ECO:0000256" key="1">
    <source>
        <dbReference type="SAM" id="MobiDB-lite"/>
    </source>
</evidence>
<feature type="region of interest" description="Disordered" evidence="1">
    <location>
        <begin position="1"/>
        <end position="100"/>
    </location>
</feature>
<feature type="compositionally biased region" description="Basic and acidic residues" evidence="1">
    <location>
        <begin position="69"/>
        <end position="86"/>
    </location>
</feature>
<dbReference type="Proteomes" id="UP000324222">
    <property type="component" value="Unassembled WGS sequence"/>
</dbReference>
<reference evidence="3 4" key="1">
    <citation type="submission" date="2019-05" db="EMBL/GenBank/DDBJ databases">
        <title>Another draft genome of Portunus trituberculatus and its Hox gene families provides insights of decapod evolution.</title>
        <authorList>
            <person name="Jeong J.-H."/>
            <person name="Song I."/>
            <person name="Kim S."/>
            <person name="Choi T."/>
            <person name="Kim D."/>
            <person name="Ryu S."/>
            <person name="Kim W."/>
        </authorList>
    </citation>
    <scope>NUCLEOTIDE SEQUENCE [LARGE SCALE GENOMIC DNA]</scope>
    <source>
        <tissue evidence="3">Muscle</tissue>
    </source>
</reference>
<keyword evidence="2" id="KW-1133">Transmembrane helix</keyword>
<evidence type="ECO:0000313" key="3">
    <source>
        <dbReference type="EMBL" id="MPC80033.1"/>
    </source>
</evidence>
<feature type="compositionally biased region" description="Low complexity" evidence="1">
    <location>
        <begin position="54"/>
        <end position="68"/>
    </location>
</feature>
<dbReference type="OrthoDB" id="6382204at2759"/>
<dbReference type="EMBL" id="VSRR010052800">
    <property type="protein sequence ID" value="MPC80033.1"/>
    <property type="molecule type" value="Genomic_DNA"/>
</dbReference>
<sequence length="134" mass="14960">MAAWRVRSGPGNERMTGTAGGLESTRSNSRANSECGENHSKKPRMCKSLGTPDAMASSPSSSRAASQRSADDTHHSWPQEKDDPTLKHPQRPQHSQQSSQVRLWWCGVAEVMWCGGVVWWCLVLWWSSRPRILS</sequence>
<dbReference type="AlphaFoldDB" id="A0A5B7ICN1"/>
<keyword evidence="2" id="KW-0812">Transmembrane</keyword>
<keyword evidence="2" id="KW-0472">Membrane</keyword>
<keyword evidence="4" id="KW-1185">Reference proteome</keyword>
<proteinExistence type="predicted"/>